<evidence type="ECO:0000313" key="3">
    <source>
        <dbReference type="Proteomes" id="UP000007129"/>
    </source>
</evidence>
<name>K2S8C9_MACPH</name>
<dbReference type="Proteomes" id="UP000007129">
    <property type="component" value="Unassembled WGS sequence"/>
</dbReference>
<sequence>MSLKTRYVVKGIKKETTISSKVNISTDSAGKITKVEDKWDGNLPDSSITNVSSFWQLASPFFWVNYAFAWTWWAASWVWWSTPWLVRHSFLSGQPRCRLKILLTTFSVRLSVVSMQSACPRWSVFRRTTKRTRRGAIEEQHLSCGIISAYNSRCVVFLPQPFLASVIVGLISHFMSFISFQNPPDQ</sequence>
<feature type="transmembrane region" description="Helical" evidence="1">
    <location>
        <begin position="162"/>
        <end position="180"/>
    </location>
</feature>
<keyword evidence="1" id="KW-0812">Transmembrane</keyword>
<dbReference type="InParanoid" id="K2S8C9"/>
<dbReference type="OrthoDB" id="2400485at2759"/>
<dbReference type="VEuPathDB" id="FungiDB:MPH_09690"/>
<keyword evidence="1" id="KW-1133">Transmembrane helix</keyword>
<dbReference type="HOGENOM" id="CLU_1454696_0_0_1"/>
<evidence type="ECO:0000256" key="1">
    <source>
        <dbReference type="SAM" id="Phobius"/>
    </source>
</evidence>
<organism evidence="2 3">
    <name type="scientific">Macrophomina phaseolina (strain MS6)</name>
    <name type="common">Charcoal rot fungus</name>
    <dbReference type="NCBI Taxonomy" id="1126212"/>
    <lineage>
        <taxon>Eukaryota</taxon>
        <taxon>Fungi</taxon>
        <taxon>Dikarya</taxon>
        <taxon>Ascomycota</taxon>
        <taxon>Pezizomycotina</taxon>
        <taxon>Dothideomycetes</taxon>
        <taxon>Dothideomycetes incertae sedis</taxon>
        <taxon>Botryosphaeriales</taxon>
        <taxon>Botryosphaeriaceae</taxon>
        <taxon>Macrophomina</taxon>
    </lineage>
</organism>
<comment type="caution">
    <text evidence="2">The sequence shown here is derived from an EMBL/GenBank/DDBJ whole genome shotgun (WGS) entry which is preliminary data.</text>
</comment>
<proteinExistence type="predicted"/>
<evidence type="ECO:0000313" key="2">
    <source>
        <dbReference type="EMBL" id="EKG13115.1"/>
    </source>
</evidence>
<protein>
    <submittedName>
        <fullName evidence="2">Uncharacterized protein</fullName>
    </submittedName>
</protein>
<reference evidence="2 3" key="1">
    <citation type="journal article" date="2012" name="BMC Genomics">
        <title>Tools to kill: Genome of one of the most destructive plant pathogenic fungi Macrophomina phaseolina.</title>
        <authorList>
            <person name="Islam M.S."/>
            <person name="Haque M.S."/>
            <person name="Islam M.M."/>
            <person name="Emdad E.M."/>
            <person name="Halim A."/>
            <person name="Hossen Q.M.M."/>
            <person name="Hossain M.Z."/>
            <person name="Ahmed B."/>
            <person name="Rahim S."/>
            <person name="Rahman M.S."/>
            <person name="Alam M.M."/>
            <person name="Hou S."/>
            <person name="Wan X."/>
            <person name="Saito J.A."/>
            <person name="Alam M."/>
        </authorList>
    </citation>
    <scope>NUCLEOTIDE SEQUENCE [LARGE SCALE GENOMIC DNA]</scope>
    <source>
        <strain evidence="2 3">MS6</strain>
    </source>
</reference>
<keyword evidence="1" id="KW-0472">Membrane</keyword>
<dbReference type="EMBL" id="AHHD01000416">
    <property type="protein sequence ID" value="EKG13115.1"/>
    <property type="molecule type" value="Genomic_DNA"/>
</dbReference>
<dbReference type="AlphaFoldDB" id="K2S8C9"/>
<gene>
    <name evidence="2" type="ORF">MPH_09690</name>
</gene>
<accession>K2S8C9</accession>